<dbReference type="Pfam" id="PF07876">
    <property type="entry name" value="Dabb"/>
    <property type="match status" value="1"/>
</dbReference>
<protein>
    <submittedName>
        <fullName evidence="2">Dabb family protein</fullName>
    </submittedName>
</protein>
<dbReference type="Gene3D" id="3.30.70.100">
    <property type="match status" value="1"/>
</dbReference>
<keyword evidence="3" id="KW-1185">Reference proteome</keyword>
<evidence type="ECO:0000313" key="2">
    <source>
        <dbReference type="EMBL" id="MFC0469810.1"/>
    </source>
</evidence>
<dbReference type="InterPro" id="IPR011008">
    <property type="entry name" value="Dimeric_a/b-barrel"/>
</dbReference>
<dbReference type="SMART" id="SM00886">
    <property type="entry name" value="Dabb"/>
    <property type="match status" value="1"/>
</dbReference>
<proteinExistence type="predicted"/>
<accession>A0ABV6KA41</accession>
<dbReference type="SUPFAM" id="SSF54909">
    <property type="entry name" value="Dimeric alpha+beta barrel"/>
    <property type="match status" value="1"/>
</dbReference>
<name>A0ABV6KA41_9BACI</name>
<reference evidence="2 3" key="1">
    <citation type="submission" date="2024-09" db="EMBL/GenBank/DDBJ databases">
        <authorList>
            <person name="Sun Q."/>
            <person name="Mori K."/>
        </authorList>
    </citation>
    <scope>NUCLEOTIDE SEQUENCE [LARGE SCALE GENOMIC DNA]</scope>
    <source>
        <strain evidence="2 3">NCAIM B.02610</strain>
    </source>
</reference>
<dbReference type="Proteomes" id="UP001589838">
    <property type="component" value="Unassembled WGS sequence"/>
</dbReference>
<dbReference type="InterPro" id="IPR013097">
    <property type="entry name" value="Dabb"/>
</dbReference>
<evidence type="ECO:0000259" key="1">
    <source>
        <dbReference type="PROSITE" id="PS51502"/>
    </source>
</evidence>
<gene>
    <name evidence="2" type="ORF">ACFFHM_04495</name>
</gene>
<organism evidence="2 3">
    <name type="scientific">Halalkalibacter kiskunsagensis</name>
    <dbReference type="NCBI Taxonomy" id="1548599"/>
    <lineage>
        <taxon>Bacteria</taxon>
        <taxon>Bacillati</taxon>
        <taxon>Bacillota</taxon>
        <taxon>Bacilli</taxon>
        <taxon>Bacillales</taxon>
        <taxon>Bacillaceae</taxon>
        <taxon>Halalkalibacter</taxon>
    </lineage>
</organism>
<feature type="domain" description="Stress-response A/B barrel" evidence="1">
    <location>
        <begin position="6"/>
        <end position="98"/>
    </location>
</feature>
<evidence type="ECO:0000313" key="3">
    <source>
        <dbReference type="Proteomes" id="UP001589838"/>
    </source>
</evidence>
<comment type="caution">
    <text evidence="2">The sequence shown here is derived from an EMBL/GenBank/DDBJ whole genome shotgun (WGS) entry which is preliminary data.</text>
</comment>
<dbReference type="EMBL" id="JBHLUX010000013">
    <property type="protein sequence ID" value="MFC0469810.1"/>
    <property type="molecule type" value="Genomic_DNA"/>
</dbReference>
<dbReference type="RefSeq" id="WP_335962051.1">
    <property type="nucleotide sequence ID" value="NZ_JAXBLX010000023.1"/>
</dbReference>
<sequence>METKRIKHTAFFNLKYPVDSPETERFLQDGKEILSDIPVVNQFEVLRQVSPKSEYDFGFSMEFNSQADYDAYNSHQSHQEFVENRGKVEVVKFQEIDCLTLDQ</sequence>
<dbReference type="PROSITE" id="PS51502">
    <property type="entry name" value="S_R_A_B_BARREL"/>
    <property type="match status" value="1"/>
</dbReference>